<dbReference type="KEGG" id="epa:110239288"/>
<keyword evidence="3" id="KW-0645">Protease</keyword>
<dbReference type="EC" id="3.4.19.12" evidence="2"/>
<evidence type="ECO:0000256" key="6">
    <source>
        <dbReference type="PROSITE-ProRule" id="PRU00331"/>
    </source>
</evidence>
<dbReference type="OrthoDB" id="422700at2759"/>
<dbReference type="PANTHER" id="PTHR13291:SF0">
    <property type="entry name" value="JOSEPHIN-LIKE PROTEIN"/>
    <property type="match status" value="1"/>
</dbReference>
<dbReference type="EnsemblMetazoa" id="XM_021044997.2">
    <property type="protein sequence ID" value="XP_020900656.1"/>
    <property type="gene ID" value="LOC110239288"/>
</dbReference>
<dbReference type="OMA" id="QRNCEAV"/>
<dbReference type="GO" id="GO:0006508">
    <property type="term" value="P:proteolysis"/>
    <property type="evidence" value="ECO:0007669"/>
    <property type="project" value="UniProtKB-KW"/>
</dbReference>
<dbReference type="RefSeq" id="XP_020900656.1">
    <property type="nucleotide sequence ID" value="XM_021044997.2"/>
</dbReference>
<organism evidence="8 9">
    <name type="scientific">Exaiptasia diaphana</name>
    <name type="common">Tropical sea anemone</name>
    <name type="synonym">Aiptasia pulchella</name>
    <dbReference type="NCBI Taxonomy" id="2652724"/>
    <lineage>
        <taxon>Eukaryota</taxon>
        <taxon>Metazoa</taxon>
        <taxon>Cnidaria</taxon>
        <taxon>Anthozoa</taxon>
        <taxon>Hexacorallia</taxon>
        <taxon>Actiniaria</taxon>
        <taxon>Aiptasiidae</taxon>
        <taxon>Exaiptasia</taxon>
    </lineage>
</organism>
<dbReference type="FunFam" id="3.90.70.40:FF:000002">
    <property type="entry name" value="josephin-1 isoform X2"/>
    <property type="match status" value="1"/>
</dbReference>
<dbReference type="GO" id="GO:0016579">
    <property type="term" value="P:protein deubiquitination"/>
    <property type="evidence" value="ECO:0007669"/>
    <property type="project" value="InterPro"/>
</dbReference>
<sequence length="189" mass="21545">MKNMAEQEIYHERQSRMLCAVHALNNIFQDPTAYSKADFDTICYNLSPDSYINPHKNPVGLGNYDVNVLMTAVSMKGYETVWYDKRMSLDSLCLDNILGFIINKPSGMNLAGLMLPIKRPHWFAVRKIEATFYNLDSKLSKPDIIGDKESDVVQFLAKMINEESKVEILLVVEQSVSETKSWKKLTNGD</sequence>
<keyword evidence="4" id="KW-0833">Ubl conjugation pathway</keyword>
<protein>
    <recommendedName>
        <fullName evidence="2">ubiquitinyl hydrolase 1</fullName>
        <ecNumber evidence="2">3.4.19.12</ecNumber>
    </recommendedName>
</protein>
<feature type="active site" evidence="6">
    <location>
        <position position="121"/>
    </location>
</feature>
<keyword evidence="5 6" id="KW-0378">Hydrolase</keyword>
<dbReference type="Gene3D" id="3.90.70.40">
    <property type="match status" value="1"/>
</dbReference>
<dbReference type="GeneID" id="110239288"/>
<dbReference type="InterPro" id="IPR040053">
    <property type="entry name" value="JOSD1/2"/>
</dbReference>
<evidence type="ECO:0000256" key="5">
    <source>
        <dbReference type="ARBA" id="ARBA00022801"/>
    </source>
</evidence>
<evidence type="ECO:0000256" key="3">
    <source>
        <dbReference type="ARBA" id="ARBA00022670"/>
    </source>
</evidence>
<feature type="active site" evidence="6">
    <location>
        <position position="19"/>
    </location>
</feature>
<name>A0A913X8H8_EXADI</name>
<proteinExistence type="predicted"/>
<evidence type="ECO:0000256" key="2">
    <source>
        <dbReference type="ARBA" id="ARBA00012759"/>
    </source>
</evidence>
<dbReference type="InterPro" id="IPR006155">
    <property type="entry name" value="Josephin"/>
</dbReference>
<keyword evidence="9" id="KW-1185">Reference proteome</keyword>
<dbReference type="PROSITE" id="PS50957">
    <property type="entry name" value="JOSEPHIN"/>
    <property type="match status" value="1"/>
</dbReference>
<dbReference type="SMART" id="SM01246">
    <property type="entry name" value="Josephin"/>
    <property type="match status" value="1"/>
</dbReference>
<evidence type="ECO:0000313" key="8">
    <source>
        <dbReference type="EnsemblMetazoa" id="XP_020900656.1"/>
    </source>
</evidence>
<dbReference type="GO" id="GO:0004843">
    <property type="term" value="F:cysteine-type deubiquitinase activity"/>
    <property type="evidence" value="ECO:0007669"/>
    <property type="project" value="UniProtKB-EC"/>
</dbReference>
<dbReference type="Proteomes" id="UP000887567">
    <property type="component" value="Unplaced"/>
</dbReference>
<dbReference type="PRINTS" id="PR01233">
    <property type="entry name" value="JOSEPHIN"/>
</dbReference>
<evidence type="ECO:0000259" key="7">
    <source>
        <dbReference type="PROSITE" id="PS50957"/>
    </source>
</evidence>
<feature type="domain" description="Josephin" evidence="7">
    <location>
        <begin position="6"/>
        <end position="186"/>
    </location>
</feature>
<evidence type="ECO:0000313" key="9">
    <source>
        <dbReference type="Proteomes" id="UP000887567"/>
    </source>
</evidence>
<comment type="catalytic activity">
    <reaction evidence="1">
        <text>Thiol-dependent hydrolysis of ester, thioester, amide, peptide and isopeptide bonds formed by the C-terminal Gly of ubiquitin (a 76-residue protein attached to proteins as an intracellular targeting signal).</text>
        <dbReference type="EC" id="3.4.19.12"/>
    </reaction>
</comment>
<feature type="active site" evidence="6">
    <location>
        <position position="136"/>
    </location>
</feature>
<evidence type="ECO:0000256" key="4">
    <source>
        <dbReference type="ARBA" id="ARBA00022786"/>
    </source>
</evidence>
<dbReference type="Pfam" id="PF02099">
    <property type="entry name" value="Josephin"/>
    <property type="match status" value="1"/>
</dbReference>
<dbReference type="PANTHER" id="PTHR13291">
    <property type="entry name" value="JOSEPHIN 1, 2"/>
    <property type="match status" value="1"/>
</dbReference>
<reference evidence="8" key="1">
    <citation type="submission" date="2022-11" db="UniProtKB">
        <authorList>
            <consortium name="EnsemblMetazoa"/>
        </authorList>
    </citation>
    <scope>IDENTIFICATION</scope>
</reference>
<accession>A0A913X8H8</accession>
<dbReference type="AlphaFoldDB" id="A0A913X8H8"/>
<evidence type="ECO:0000256" key="1">
    <source>
        <dbReference type="ARBA" id="ARBA00000707"/>
    </source>
</evidence>